<protein>
    <recommendedName>
        <fullName evidence="2">Galactosyltransferase C-terminal domain-containing protein</fullName>
    </recommendedName>
</protein>
<dbReference type="EMBL" id="JAVRJZ010000081">
    <property type="protein sequence ID" value="KAK2703642.1"/>
    <property type="molecule type" value="Genomic_DNA"/>
</dbReference>
<dbReference type="GO" id="GO:0005975">
    <property type="term" value="P:carbohydrate metabolic process"/>
    <property type="evidence" value="ECO:0007669"/>
    <property type="project" value="InterPro"/>
</dbReference>
<dbReference type="InterPro" id="IPR027791">
    <property type="entry name" value="Galactosyl_T_C"/>
</dbReference>
<name>A0AA88HE48_ARTSF</name>
<organism evidence="3 4">
    <name type="scientific">Artemia franciscana</name>
    <name type="common">Brine shrimp</name>
    <name type="synonym">Artemia sanfranciscana</name>
    <dbReference type="NCBI Taxonomy" id="6661"/>
    <lineage>
        <taxon>Eukaryota</taxon>
        <taxon>Metazoa</taxon>
        <taxon>Ecdysozoa</taxon>
        <taxon>Arthropoda</taxon>
        <taxon>Crustacea</taxon>
        <taxon>Branchiopoda</taxon>
        <taxon>Anostraca</taxon>
        <taxon>Artemiidae</taxon>
        <taxon>Artemia</taxon>
    </lineage>
</organism>
<keyword evidence="1" id="KW-0808">Transferase</keyword>
<feature type="domain" description="Galactosyltransferase C-terminal" evidence="2">
    <location>
        <begin position="86"/>
        <end position="135"/>
    </location>
</feature>
<dbReference type="Gene3D" id="3.90.550.10">
    <property type="entry name" value="Spore Coat Polysaccharide Biosynthesis Protein SpsA, Chain A"/>
    <property type="match status" value="1"/>
</dbReference>
<dbReference type="AlphaFoldDB" id="A0AA88HE48"/>
<comment type="caution">
    <text evidence="3">The sequence shown here is derived from an EMBL/GenBank/DDBJ whole genome shotgun (WGS) entry which is preliminary data.</text>
</comment>
<keyword evidence="4" id="KW-1185">Reference proteome</keyword>
<dbReference type="PANTHER" id="PTHR19300:SF30">
    <property type="entry name" value="BETA-1,4-GALACTOSYLTRANSFERASE 7"/>
    <property type="match status" value="1"/>
</dbReference>
<sequence length="228" mass="26195">MTSLLRHSAAHNYLLSLNSEQKYSEHGPLHLTASHLHPKYHDYKFIGRTLLLIIISSSSILLNSELKHPYPENGPLHLAAPQTSFSQFELVNGMSNRYWGWGLEDDEFYVRLKQANITIQRPGNLTTDSTNTFKHMHNARVRKRDYRYCYDQKKASLRRDYDSGVNNVNFKVVGQYSVTSNGESATLFNIHLECDRTFSPWCLCPEDIPKPKNVTSKSGKVKQPHKIS</sequence>
<evidence type="ECO:0000259" key="2">
    <source>
        <dbReference type="Pfam" id="PF02709"/>
    </source>
</evidence>
<dbReference type="GO" id="GO:0046525">
    <property type="term" value="F:xylosylprotein 4-beta-galactosyltransferase activity"/>
    <property type="evidence" value="ECO:0007669"/>
    <property type="project" value="TreeGrafter"/>
</dbReference>
<dbReference type="GO" id="GO:0030166">
    <property type="term" value="P:proteoglycan biosynthetic process"/>
    <property type="evidence" value="ECO:0007669"/>
    <property type="project" value="TreeGrafter"/>
</dbReference>
<dbReference type="Proteomes" id="UP001187531">
    <property type="component" value="Unassembled WGS sequence"/>
</dbReference>
<reference evidence="3" key="1">
    <citation type="submission" date="2023-07" db="EMBL/GenBank/DDBJ databases">
        <title>Chromosome-level genome assembly of Artemia franciscana.</title>
        <authorList>
            <person name="Jo E."/>
        </authorList>
    </citation>
    <scope>NUCLEOTIDE SEQUENCE</scope>
    <source>
        <tissue evidence="3">Whole body</tissue>
    </source>
</reference>
<evidence type="ECO:0000313" key="3">
    <source>
        <dbReference type="EMBL" id="KAK2703642.1"/>
    </source>
</evidence>
<gene>
    <name evidence="3" type="ORF">QYM36_017940</name>
</gene>
<accession>A0AA88HE48</accession>
<dbReference type="InterPro" id="IPR003859">
    <property type="entry name" value="Galactosyl_T"/>
</dbReference>
<dbReference type="Pfam" id="PF02709">
    <property type="entry name" value="Glyco_transf_7C"/>
    <property type="match status" value="1"/>
</dbReference>
<dbReference type="SUPFAM" id="SSF53448">
    <property type="entry name" value="Nucleotide-diphospho-sugar transferases"/>
    <property type="match status" value="1"/>
</dbReference>
<dbReference type="InterPro" id="IPR029044">
    <property type="entry name" value="Nucleotide-diphossugar_trans"/>
</dbReference>
<dbReference type="GO" id="GO:0005794">
    <property type="term" value="C:Golgi apparatus"/>
    <property type="evidence" value="ECO:0007669"/>
    <property type="project" value="TreeGrafter"/>
</dbReference>
<evidence type="ECO:0000256" key="1">
    <source>
        <dbReference type="ARBA" id="ARBA00022679"/>
    </source>
</evidence>
<evidence type="ECO:0000313" key="4">
    <source>
        <dbReference type="Proteomes" id="UP001187531"/>
    </source>
</evidence>
<dbReference type="PANTHER" id="PTHR19300">
    <property type="entry name" value="BETA-1,4-GALACTOSYLTRANSFERASE"/>
    <property type="match status" value="1"/>
</dbReference>
<proteinExistence type="predicted"/>